<keyword evidence="2" id="KW-1185">Reference proteome</keyword>
<reference evidence="3" key="1">
    <citation type="submission" date="2017-02" db="UniProtKB">
        <authorList>
            <consortium name="WormBaseParasite"/>
        </authorList>
    </citation>
    <scope>IDENTIFICATION</scope>
</reference>
<dbReference type="PANTHER" id="PTHR46199:SF3">
    <property type="entry name" value="RAC GTPASE-ACTIVATING PROTEIN 1"/>
    <property type="match status" value="1"/>
</dbReference>
<dbReference type="STRING" id="131310.A0A0N4Z4D4"/>
<dbReference type="GO" id="GO:0000281">
    <property type="term" value="P:mitotic cytokinesis"/>
    <property type="evidence" value="ECO:0007669"/>
    <property type="project" value="TreeGrafter"/>
</dbReference>
<dbReference type="GO" id="GO:0007266">
    <property type="term" value="P:Rho protein signal transduction"/>
    <property type="evidence" value="ECO:0007669"/>
    <property type="project" value="TreeGrafter"/>
</dbReference>
<dbReference type="GO" id="GO:0051233">
    <property type="term" value="C:spindle midzone"/>
    <property type="evidence" value="ECO:0007669"/>
    <property type="project" value="TreeGrafter"/>
</dbReference>
<dbReference type="Pfam" id="PF00620">
    <property type="entry name" value="RhoGAP"/>
    <property type="match status" value="1"/>
</dbReference>
<dbReference type="WBParaSite" id="PTRK_0000185300.1">
    <property type="protein sequence ID" value="PTRK_0000185300.1"/>
    <property type="gene ID" value="PTRK_0000185300"/>
</dbReference>
<dbReference type="Gene3D" id="1.10.555.10">
    <property type="entry name" value="Rho GTPase activation protein"/>
    <property type="match status" value="1"/>
</dbReference>
<feature type="domain" description="Rho-GAP" evidence="1">
    <location>
        <begin position="296"/>
        <end position="484"/>
    </location>
</feature>
<evidence type="ECO:0000313" key="3">
    <source>
        <dbReference type="WBParaSite" id="PTRK_0000185300.1"/>
    </source>
</evidence>
<evidence type="ECO:0000313" key="2">
    <source>
        <dbReference type="Proteomes" id="UP000038045"/>
    </source>
</evidence>
<evidence type="ECO:0000259" key="1">
    <source>
        <dbReference type="PROSITE" id="PS50238"/>
    </source>
</evidence>
<dbReference type="GO" id="GO:0051256">
    <property type="term" value="P:mitotic spindle midzone assembly"/>
    <property type="evidence" value="ECO:0007669"/>
    <property type="project" value="TreeGrafter"/>
</dbReference>
<dbReference type="Proteomes" id="UP000038045">
    <property type="component" value="Unplaced"/>
</dbReference>
<dbReference type="AlphaFoldDB" id="A0A0N4Z4D4"/>
<dbReference type="GO" id="GO:0030496">
    <property type="term" value="C:midbody"/>
    <property type="evidence" value="ECO:0007669"/>
    <property type="project" value="TreeGrafter"/>
</dbReference>
<dbReference type="SUPFAM" id="SSF48350">
    <property type="entry name" value="GTPase activation domain, GAP"/>
    <property type="match status" value="1"/>
</dbReference>
<dbReference type="SMART" id="SM00324">
    <property type="entry name" value="RhoGAP"/>
    <property type="match status" value="1"/>
</dbReference>
<dbReference type="GO" id="GO:0097149">
    <property type="term" value="C:centralspindlin complex"/>
    <property type="evidence" value="ECO:0007669"/>
    <property type="project" value="TreeGrafter"/>
</dbReference>
<dbReference type="GO" id="GO:0005634">
    <property type="term" value="C:nucleus"/>
    <property type="evidence" value="ECO:0007669"/>
    <property type="project" value="TreeGrafter"/>
</dbReference>
<accession>A0A0N4Z4D4</accession>
<proteinExistence type="predicted"/>
<name>A0A0N4Z4D4_PARTI</name>
<dbReference type="GO" id="GO:0005096">
    <property type="term" value="F:GTPase activator activity"/>
    <property type="evidence" value="ECO:0007669"/>
    <property type="project" value="TreeGrafter"/>
</dbReference>
<dbReference type="PROSITE" id="PS50238">
    <property type="entry name" value="RHOGAP"/>
    <property type="match status" value="1"/>
</dbReference>
<dbReference type="PANTHER" id="PTHR46199">
    <property type="entry name" value="RAC GTPASE-ACTIVATING PROTEIN 1"/>
    <property type="match status" value="1"/>
</dbReference>
<sequence>MNDSNGNFNIEEKIDLLIKNERSKNNLLNINLKEIIRLNNNNEEVLKKGPDSIYFSVSDRNGTVIENKNFKRNDCLVPANKFHSTVLMSMSRDQVNRSRGNSNIVEYIDNLLRPCSTINESYQSSFASYSDETPIARERKKLLFKDDQNVEYEKILIKRRLSFTKNTSIRRSISESNLLEEEPIIENQLLRRQKLKENSTYWTPLDLGGNNIEESYIEGSEIKHVLPINASHTYVKRRGFNIKCCFCPNRKFASGDKLVCVSCGIEMHLGCRKNNFNVPCVAMEGRRKMEQTKFPVYLGKICTTSRPMIPAVLIRLIDRIETSSMLTTPGLYCHVAEKQNDQQILKDIVQEKFYIMFDKKSIFSVPDALKRLLNNLAEPIIPPSSWSDVCLSVRKADYKTIYKEILNLPITNKDTLAFLIRHFQIVIGLSDRNKMTLSVVAKQFAKVIIGIPKFRREKYGTTKDCRYFSEEALKFLIEINHDFWNLILKTSNDPPFNVFLIRNNIFNIYN</sequence>
<dbReference type="GO" id="GO:0032154">
    <property type="term" value="C:cleavage furrow"/>
    <property type="evidence" value="ECO:0007669"/>
    <property type="project" value="TreeGrafter"/>
</dbReference>
<dbReference type="InterPro" id="IPR000198">
    <property type="entry name" value="RhoGAP_dom"/>
</dbReference>
<protein>
    <submittedName>
        <fullName evidence="3">Rho-GAP domain-containing protein</fullName>
    </submittedName>
</protein>
<dbReference type="InterPro" id="IPR008936">
    <property type="entry name" value="Rho_GTPase_activation_prot"/>
</dbReference>
<organism evidence="2 3">
    <name type="scientific">Parastrongyloides trichosuri</name>
    <name type="common">Possum-specific nematode worm</name>
    <dbReference type="NCBI Taxonomy" id="131310"/>
    <lineage>
        <taxon>Eukaryota</taxon>
        <taxon>Metazoa</taxon>
        <taxon>Ecdysozoa</taxon>
        <taxon>Nematoda</taxon>
        <taxon>Chromadorea</taxon>
        <taxon>Rhabditida</taxon>
        <taxon>Tylenchina</taxon>
        <taxon>Panagrolaimomorpha</taxon>
        <taxon>Strongyloidoidea</taxon>
        <taxon>Strongyloididae</taxon>
        <taxon>Parastrongyloides</taxon>
    </lineage>
</organism>